<dbReference type="GO" id="GO:0015833">
    <property type="term" value="P:peptide transport"/>
    <property type="evidence" value="ECO:0007669"/>
    <property type="project" value="TreeGrafter"/>
</dbReference>
<proteinExistence type="predicted"/>
<protein>
    <submittedName>
        <fullName evidence="3">ABC-type peptide/nickel transport system substrate-binding protein</fullName>
    </submittedName>
</protein>
<evidence type="ECO:0000313" key="3">
    <source>
        <dbReference type="EMBL" id="CAM12089.1"/>
    </source>
</evidence>
<organism evidence="3 4">
    <name type="scientific">Phytoplasma australiense</name>
    <dbReference type="NCBI Taxonomy" id="59748"/>
    <lineage>
        <taxon>Bacteria</taxon>
        <taxon>Bacillati</taxon>
        <taxon>Mycoplasmatota</taxon>
        <taxon>Mollicutes</taxon>
        <taxon>Acholeplasmatales</taxon>
        <taxon>Acholeplasmataceae</taxon>
        <taxon>Candidatus Phytoplasma</taxon>
        <taxon>16SrXII (Stolbur group)</taxon>
    </lineage>
</organism>
<dbReference type="SUPFAM" id="SSF53850">
    <property type="entry name" value="Periplasmic binding protein-like II"/>
    <property type="match status" value="1"/>
</dbReference>
<dbReference type="CDD" id="cd00995">
    <property type="entry name" value="PBP2_NikA_DppA_OppA_like"/>
    <property type="match status" value="1"/>
</dbReference>
<dbReference type="eggNOG" id="COG0747">
    <property type="taxonomic scope" value="Bacteria"/>
</dbReference>
<keyword evidence="1" id="KW-1133">Transmembrane helix</keyword>
<dbReference type="PANTHER" id="PTHR30290">
    <property type="entry name" value="PERIPLASMIC BINDING COMPONENT OF ABC TRANSPORTER"/>
    <property type="match status" value="1"/>
</dbReference>
<dbReference type="GO" id="GO:0043190">
    <property type="term" value="C:ATP-binding cassette (ABC) transporter complex"/>
    <property type="evidence" value="ECO:0007669"/>
    <property type="project" value="InterPro"/>
</dbReference>
<sequence length="519" mass="60294">MNFKKIKKSHQLLILGVVFVLLFVGLVIYFWPRNDSQKDSTNKNVLKISLLNDITGIDVGDKSHTQIANGDRLFYAIHQTLLISDENSNLHPQLATNWKHDATNKKVIDFNLRDDVFFHNGKKFGAEDVKFSFERAKQKGHDEYENIEKIEVLDNYKLRITLKSLPVYFWEPLSRLRILSKETLQEVQNQGEEALQKALRVGAGPYKLVNWVPQEKIELELNEVYYDKEVIKDSCKKIVFEIIKDIDTALLKLKEGSLDAIFDYHVNKLENTKQEKGIKIVANEACKCSYLFLNCTKLDLEKRQLVARTINIPKIIQDLNLEVKELKSYVPEGSHGHNPSLSYVYQENNFQDVKNKISGLSDKRLFLGFSQKESPEVMKKIVEQLTSAGFEVATESPEFTGFLKMIQKSKYDMAFFSDMHEMPYGHKSMFDIVVPGGQDSDYTHIQGDSELENLLKEVQTEENKEKYDNKVQRLQQIFHEKTYLIPFYQQKIYFLTNEKVSQLTCDKFNRTNLTQARKN</sequence>
<evidence type="ECO:0000256" key="1">
    <source>
        <dbReference type="SAM" id="Phobius"/>
    </source>
</evidence>
<feature type="domain" description="Solute-binding protein family 5" evidence="2">
    <location>
        <begin position="90"/>
        <end position="424"/>
    </location>
</feature>
<keyword evidence="1" id="KW-0472">Membrane</keyword>
<gene>
    <name evidence="3" type="ordered locus">PA0755</name>
</gene>
<accession>B1VAW6</accession>
<dbReference type="Gene3D" id="3.10.105.10">
    <property type="entry name" value="Dipeptide-binding Protein, Domain 3"/>
    <property type="match status" value="1"/>
</dbReference>
<dbReference type="Gene3D" id="3.40.190.10">
    <property type="entry name" value="Periplasmic binding protein-like II"/>
    <property type="match status" value="1"/>
</dbReference>
<dbReference type="Pfam" id="PF00496">
    <property type="entry name" value="SBP_bac_5"/>
    <property type="match status" value="1"/>
</dbReference>
<dbReference type="InterPro" id="IPR039424">
    <property type="entry name" value="SBP_5"/>
</dbReference>
<name>B1VAW6_PHYAS</name>
<dbReference type="PIRSF" id="PIRSF002741">
    <property type="entry name" value="MppA"/>
    <property type="match status" value="1"/>
</dbReference>
<evidence type="ECO:0000313" key="4">
    <source>
        <dbReference type="Proteomes" id="UP000008323"/>
    </source>
</evidence>
<dbReference type="STRING" id="59748.PA0755"/>
<keyword evidence="1" id="KW-0812">Transmembrane</keyword>
<dbReference type="Proteomes" id="UP000008323">
    <property type="component" value="Chromosome"/>
</dbReference>
<dbReference type="KEGG" id="pal:PA0755"/>
<reference evidence="3 4" key="1">
    <citation type="journal article" date="2008" name="J. Bacteriol.">
        <title>Comparative genome analysis of 'Candidatus Phytoplasma australiense' (subgroup tuf-Australia I; rp-A) and 'Ca. Phytoplasma asteris' strains OY-M and AY-WB.</title>
        <authorList>
            <person name="Tran-Nguyen L.T."/>
            <person name="Kube M."/>
            <person name="Schneider B."/>
            <person name="Reinhardt R."/>
            <person name="Gibb K.S."/>
        </authorList>
    </citation>
    <scope>NUCLEOTIDE SEQUENCE [LARGE SCALE GENOMIC DNA]</scope>
</reference>
<dbReference type="GO" id="GO:0042597">
    <property type="term" value="C:periplasmic space"/>
    <property type="evidence" value="ECO:0007669"/>
    <property type="project" value="UniProtKB-ARBA"/>
</dbReference>
<dbReference type="EMBL" id="AM422018">
    <property type="protein sequence ID" value="CAM12089.1"/>
    <property type="molecule type" value="Genomic_DNA"/>
</dbReference>
<dbReference type="AlphaFoldDB" id="B1VAW6"/>
<feature type="transmembrane region" description="Helical" evidence="1">
    <location>
        <begin position="12"/>
        <end position="31"/>
    </location>
</feature>
<dbReference type="InterPro" id="IPR000914">
    <property type="entry name" value="SBP_5_dom"/>
</dbReference>
<dbReference type="GO" id="GO:1904680">
    <property type="term" value="F:peptide transmembrane transporter activity"/>
    <property type="evidence" value="ECO:0007669"/>
    <property type="project" value="TreeGrafter"/>
</dbReference>
<evidence type="ECO:0000259" key="2">
    <source>
        <dbReference type="Pfam" id="PF00496"/>
    </source>
</evidence>
<dbReference type="InterPro" id="IPR030678">
    <property type="entry name" value="Peptide/Ni-bd"/>
</dbReference>